<dbReference type="AlphaFoldDB" id="A0A8K0NLE3"/>
<organism evidence="3 4">
    <name type="scientific">Claviceps africana</name>
    <dbReference type="NCBI Taxonomy" id="83212"/>
    <lineage>
        <taxon>Eukaryota</taxon>
        <taxon>Fungi</taxon>
        <taxon>Dikarya</taxon>
        <taxon>Ascomycota</taxon>
        <taxon>Pezizomycotina</taxon>
        <taxon>Sordariomycetes</taxon>
        <taxon>Hypocreomycetidae</taxon>
        <taxon>Hypocreales</taxon>
        <taxon>Clavicipitaceae</taxon>
        <taxon>Claviceps</taxon>
    </lineage>
</organism>
<name>A0A8K0NLE3_9HYPO</name>
<feature type="compositionally biased region" description="Basic and acidic residues" evidence="1">
    <location>
        <begin position="52"/>
        <end position="69"/>
    </location>
</feature>
<feature type="signal peptide" evidence="2">
    <location>
        <begin position="1"/>
        <end position="20"/>
    </location>
</feature>
<accession>A0A8K0NLE3</accession>
<evidence type="ECO:0000256" key="2">
    <source>
        <dbReference type="SAM" id="SignalP"/>
    </source>
</evidence>
<keyword evidence="2" id="KW-0732">Signal</keyword>
<feature type="chain" id="PRO_5035450520" evidence="2">
    <location>
        <begin position="21"/>
        <end position="92"/>
    </location>
</feature>
<evidence type="ECO:0000256" key="1">
    <source>
        <dbReference type="SAM" id="MobiDB-lite"/>
    </source>
</evidence>
<keyword evidence="4" id="KW-1185">Reference proteome</keyword>
<dbReference type="Proteomes" id="UP000811619">
    <property type="component" value="Unassembled WGS sequence"/>
</dbReference>
<comment type="caution">
    <text evidence="3">The sequence shown here is derived from an EMBL/GenBank/DDBJ whole genome shotgun (WGS) entry which is preliminary data.</text>
</comment>
<feature type="region of interest" description="Disordered" evidence="1">
    <location>
        <begin position="17"/>
        <end position="92"/>
    </location>
</feature>
<evidence type="ECO:0000313" key="3">
    <source>
        <dbReference type="EMBL" id="KAG5926095.1"/>
    </source>
</evidence>
<proteinExistence type="predicted"/>
<sequence length="92" mass="9430">MLFRSVLLAVAVAVVGPALAAPQSGTKPKNALNPGDGSGPDVVARAPQSGTNHHDPHGPHRRRAVDPRAPRSGTSPRIALDPGHGPEIPDSE</sequence>
<protein>
    <submittedName>
        <fullName evidence="3">Uncharacterized protein</fullName>
    </submittedName>
</protein>
<dbReference type="EMBL" id="SRPY01000304">
    <property type="protein sequence ID" value="KAG5926095.1"/>
    <property type="molecule type" value="Genomic_DNA"/>
</dbReference>
<evidence type="ECO:0000313" key="4">
    <source>
        <dbReference type="Proteomes" id="UP000811619"/>
    </source>
</evidence>
<gene>
    <name evidence="3" type="ORF">E4U42_003664</name>
</gene>
<reference evidence="3" key="1">
    <citation type="journal article" date="2020" name="bioRxiv">
        <title>Whole genome comparisons of ergot fungi reveals the divergence and evolution of species within the genus Claviceps are the result of varying mechanisms driving genome evolution and host range expansion.</title>
        <authorList>
            <person name="Wyka S.A."/>
            <person name="Mondo S.J."/>
            <person name="Liu M."/>
            <person name="Dettman J."/>
            <person name="Nalam V."/>
            <person name="Broders K.D."/>
        </authorList>
    </citation>
    <scope>NUCLEOTIDE SEQUENCE</scope>
    <source>
        <strain evidence="3">CCC 489</strain>
    </source>
</reference>